<evidence type="ECO:0000256" key="1">
    <source>
        <dbReference type="ARBA" id="ARBA00005254"/>
    </source>
</evidence>
<dbReference type="PANTHER" id="PTHR43602:SF1">
    <property type="entry name" value="ENOYL-COA HYDRATASE DOMAIN-CONTAINING PROTEIN 3, MITOCHONDRIAL"/>
    <property type="match status" value="1"/>
</dbReference>
<keyword evidence="3" id="KW-0809">Transit peptide</keyword>
<evidence type="ECO:0000256" key="4">
    <source>
        <dbReference type="ARBA" id="ARBA00023098"/>
    </source>
</evidence>
<dbReference type="NCBIfam" id="NF006008">
    <property type="entry name" value="PRK08139.1"/>
    <property type="match status" value="1"/>
</dbReference>
<sequence>MSETTETQAVSVEVDAPLGVITLGDARRRNPLSSTTMKAVTAGLRRFDEDPDVRVIVIRAEGPAFSAGHDLGELVDRTLDDERAVFDTCAELMRTVHEVRQPVIAEVAGMAFAAGCQLVATCDLAVAGRSAKFSTPGVRIGLFCSTPMVALTRAVGRKRAMHMLLTGEAIDADTAADWGLLSGVVDDADLTTTVRELALQIAGSSARTVSIGKQAFYKQIELDEASAYEEMSETMSTNAMTCDAQEGMSAFLAKRAPVWTDS</sequence>
<comment type="caution">
    <text evidence="7">The sequence shown here is derived from an EMBL/GenBank/DDBJ whole genome shotgun (WGS) entry which is preliminary data.</text>
</comment>
<reference evidence="7 8" key="1">
    <citation type="submission" date="2023-08" db="EMBL/GenBank/DDBJ databases">
        <title>Bioegradation of LLDPE and BLDPE plastic by marine bacteria from coast plastic debris.</title>
        <authorList>
            <person name="Rong Z."/>
        </authorList>
    </citation>
    <scope>NUCLEOTIDE SEQUENCE [LARGE SCALE GENOMIC DNA]</scope>
    <source>
        <strain evidence="7 8">Z-2</strain>
    </source>
</reference>
<evidence type="ECO:0000256" key="6">
    <source>
        <dbReference type="ARBA" id="ARBA00040545"/>
    </source>
</evidence>
<dbReference type="Proteomes" id="UP001265083">
    <property type="component" value="Unassembled WGS sequence"/>
</dbReference>
<dbReference type="InterPro" id="IPR052377">
    <property type="entry name" value="Mitochondrial_ECH-domain"/>
</dbReference>
<dbReference type="Pfam" id="PF00378">
    <property type="entry name" value="ECH_1"/>
    <property type="match status" value="1"/>
</dbReference>
<comment type="function">
    <text evidence="5">May play a role in fatty acid biosynthesis and insulin sensitivity.</text>
</comment>
<dbReference type="Gene3D" id="1.10.12.10">
    <property type="entry name" value="Lyase 2-enoyl-coa Hydratase, Chain A, domain 2"/>
    <property type="match status" value="1"/>
</dbReference>
<organism evidence="7 8">
    <name type="scientific">Gordonia westfalica</name>
    <dbReference type="NCBI Taxonomy" id="158898"/>
    <lineage>
        <taxon>Bacteria</taxon>
        <taxon>Bacillati</taxon>
        <taxon>Actinomycetota</taxon>
        <taxon>Actinomycetes</taxon>
        <taxon>Mycobacteriales</taxon>
        <taxon>Gordoniaceae</taxon>
        <taxon>Gordonia</taxon>
    </lineage>
</organism>
<dbReference type="SUPFAM" id="SSF52096">
    <property type="entry name" value="ClpP/crotonase"/>
    <property type="match status" value="1"/>
</dbReference>
<dbReference type="RefSeq" id="WP_310950539.1">
    <property type="nucleotide sequence ID" value="NZ_JAVLUS010000008.1"/>
</dbReference>
<dbReference type="InterPro" id="IPR029045">
    <property type="entry name" value="ClpP/crotonase-like_dom_sf"/>
</dbReference>
<evidence type="ECO:0000313" key="8">
    <source>
        <dbReference type="Proteomes" id="UP001265083"/>
    </source>
</evidence>
<keyword evidence="8" id="KW-1185">Reference proteome</keyword>
<dbReference type="GO" id="GO:0004300">
    <property type="term" value="F:enoyl-CoA hydratase activity"/>
    <property type="evidence" value="ECO:0007669"/>
    <property type="project" value="UniProtKB-EC"/>
</dbReference>
<evidence type="ECO:0000256" key="5">
    <source>
        <dbReference type="ARBA" id="ARBA00037410"/>
    </source>
</evidence>
<dbReference type="EMBL" id="JAVLUS010000008">
    <property type="protein sequence ID" value="MDS1114387.1"/>
    <property type="molecule type" value="Genomic_DNA"/>
</dbReference>
<proteinExistence type="inferred from homology"/>
<name>A0ABU2GTG7_9ACTN</name>
<keyword evidence="2" id="KW-0276">Fatty acid metabolism</keyword>
<evidence type="ECO:0000256" key="2">
    <source>
        <dbReference type="ARBA" id="ARBA00022832"/>
    </source>
</evidence>
<keyword evidence="4" id="KW-0443">Lipid metabolism</keyword>
<protein>
    <recommendedName>
        <fullName evidence="6">Enoyl-CoA hydratase domain-containing protein 3, mitochondrial</fullName>
    </recommendedName>
</protein>
<dbReference type="InterPro" id="IPR001753">
    <property type="entry name" value="Enoyl-CoA_hydra/iso"/>
</dbReference>
<evidence type="ECO:0000256" key="3">
    <source>
        <dbReference type="ARBA" id="ARBA00022946"/>
    </source>
</evidence>
<gene>
    <name evidence="7" type="ORF">RD149_11480</name>
</gene>
<dbReference type="PANTHER" id="PTHR43602">
    <property type="match status" value="1"/>
</dbReference>
<evidence type="ECO:0000313" key="7">
    <source>
        <dbReference type="EMBL" id="MDS1114387.1"/>
    </source>
</evidence>
<comment type="similarity">
    <text evidence="1">Belongs to the enoyl-CoA hydratase/isomerase family.</text>
</comment>
<dbReference type="InterPro" id="IPR014748">
    <property type="entry name" value="Enoyl-CoA_hydra_C"/>
</dbReference>
<dbReference type="CDD" id="cd06558">
    <property type="entry name" value="crotonase-like"/>
    <property type="match status" value="1"/>
</dbReference>
<accession>A0ABU2GTG7</accession>
<dbReference type="Gene3D" id="3.90.226.10">
    <property type="entry name" value="2-enoyl-CoA Hydratase, Chain A, domain 1"/>
    <property type="match status" value="1"/>
</dbReference>
<keyword evidence="7" id="KW-0456">Lyase</keyword>